<accession>K0SIR7</accession>
<proteinExistence type="predicted"/>
<reference evidence="1 2" key="1">
    <citation type="journal article" date="2012" name="Genome Biol.">
        <title>Genome and low-iron response of an oceanic diatom adapted to chronic iron limitation.</title>
        <authorList>
            <person name="Lommer M."/>
            <person name="Specht M."/>
            <person name="Roy A.S."/>
            <person name="Kraemer L."/>
            <person name="Andreson R."/>
            <person name="Gutowska M.A."/>
            <person name="Wolf J."/>
            <person name="Bergner S.V."/>
            <person name="Schilhabel M.B."/>
            <person name="Klostermeier U.C."/>
            <person name="Beiko R.G."/>
            <person name="Rosenstiel P."/>
            <person name="Hippler M."/>
            <person name="Laroche J."/>
        </authorList>
    </citation>
    <scope>NUCLEOTIDE SEQUENCE [LARGE SCALE GENOMIC DNA]</scope>
    <source>
        <strain evidence="1 2">CCMP1005</strain>
    </source>
</reference>
<dbReference type="EMBL" id="AGNL01025275">
    <property type="protein sequence ID" value="EJK58402.1"/>
    <property type="molecule type" value="Genomic_DNA"/>
</dbReference>
<dbReference type="PANTHER" id="PTHR43191">
    <property type="entry name" value="RRNA METHYLTRANSFERASE 3"/>
    <property type="match status" value="1"/>
</dbReference>
<sequence length="441" mass="48381">MDSSSRRWYLLLDNPSPRNHIGTLLRCAAAFRVHQVLLVGYANFNWQGSFGSHLHVDILVFPTWEVAVDYLRRGGKVTTVGNDGEQPRETSIVGIVGSIAGGDEVYSSRGLRLCQDECSPDYVKVIKTQSDSVSHNELGTTMPVHSRHFSGDVCFLMSKDKQGMPVSQATICHSFIHAPHSKFVPCDDGASLVDSATTLSIVLHHYTAWAGYDERSFSQSQKFDKEGKPSMRRRLCRVYQDPNEDLEDDGEPDEHMAIPNIFENSVNLSGGVGNVFDVRTSLPLDVTTVQDHRVSLGTSLTPDVEGAHVVTVKELVAPLTPLETPVYYLTREGACALGPVHHPNLEAIPKKKVFEELWDCAGAREPVQYPWDMPPSPRKMIGLVPRIGSCIAAGEESTVEDVGEVLDDRGTLALGAGFHVGDIIDRSICFVGDASLVLMIK</sequence>
<name>K0SIR7_THAOC</name>
<dbReference type="InterPro" id="IPR029026">
    <property type="entry name" value="tRNA_m1G_MTases_N"/>
</dbReference>
<comment type="caution">
    <text evidence="1">The sequence shown here is derived from an EMBL/GenBank/DDBJ whole genome shotgun (WGS) entry which is preliminary data.</text>
</comment>
<evidence type="ECO:0000313" key="2">
    <source>
        <dbReference type="Proteomes" id="UP000266841"/>
    </source>
</evidence>
<dbReference type="SUPFAM" id="SSF75217">
    <property type="entry name" value="alpha/beta knot"/>
    <property type="match status" value="1"/>
</dbReference>
<dbReference type="AlphaFoldDB" id="K0SIR7"/>
<dbReference type="PANTHER" id="PTHR43191:SF7">
    <property type="entry name" value="OBP33PEP LIKE PROTEIN"/>
    <property type="match status" value="1"/>
</dbReference>
<evidence type="ECO:0000313" key="1">
    <source>
        <dbReference type="EMBL" id="EJK58402.1"/>
    </source>
</evidence>
<dbReference type="OrthoDB" id="270651at2759"/>
<gene>
    <name evidence="1" type="ORF">THAOC_21475</name>
</gene>
<protein>
    <submittedName>
        <fullName evidence="1">Uncharacterized protein</fullName>
    </submittedName>
</protein>
<organism evidence="1 2">
    <name type="scientific">Thalassiosira oceanica</name>
    <name type="common">Marine diatom</name>
    <dbReference type="NCBI Taxonomy" id="159749"/>
    <lineage>
        <taxon>Eukaryota</taxon>
        <taxon>Sar</taxon>
        <taxon>Stramenopiles</taxon>
        <taxon>Ochrophyta</taxon>
        <taxon>Bacillariophyta</taxon>
        <taxon>Coscinodiscophyceae</taxon>
        <taxon>Thalassiosirophycidae</taxon>
        <taxon>Thalassiosirales</taxon>
        <taxon>Thalassiosiraceae</taxon>
        <taxon>Thalassiosira</taxon>
    </lineage>
</organism>
<dbReference type="Proteomes" id="UP000266841">
    <property type="component" value="Unassembled WGS sequence"/>
</dbReference>
<dbReference type="eggNOG" id="KOG0838">
    <property type="taxonomic scope" value="Eukaryota"/>
</dbReference>
<dbReference type="Gene3D" id="3.40.1280.10">
    <property type="match status" value="1"/>
</dbReference>
<dbReference type="GO" id="GO:0003723">
    <property type="term" value="F:RNA binding"/>
    <property type="evidence" value="ECO:0007669"/>
    <property type="project" value="TreeGrafter"/>
</dbReference>
<keyword evidence="2" id="KW-1185">Reference proteome</keyword>
<dbReference type="InterPro" id="IPR029028">
    <property type="entry name" value="Alpha/beta_knot_MTases"/>
</dbReference>
<dbReference type="InterPro" id="IPR051259">
    <property type="entry name" value="rRNA_Methyltransferase"/>
</dbReference>